<sequence length="254" mass="28444">MGQEWTVKQVARLSGVSVRTLHHYDAIGLLKPARVGENGYRLYRREELLRLQQILFHRELEFPLEAIAAVLKAPDFDRIAALRGHRAKLEAQARRYDRLLATLDRTLADLEQEREMDANKLYEGFAPEKQGEYEAWLVDRYGGDMAARIEASKAAVKGWTRADYDAVKAEGDAVNAGLAKAMADGLPADSAAAQALVARHHAWVGRFWTPDATAYSGLADMYQEHPGFRAHYDKVAEGLVDYLAEGMRVFAKTV</sequence>
<dbReference type="SUPFAM" id="SSF89082">
    <property type="entry name" value="Antibiotic binding domain of TipA-like multidrug resistance regulators"/>
    <property type="match status" value="1"/>
</dbReference>
<dbReference type="Pfam" id="PF13411">
    <property type="entry name" value="MerR_1"/>
    <property type="match status" value="1"/>
</dbReference>
<keyword evidence="5" id="KW-0175">Coiled coil</keyword>
<accession>A0A2D2B211</accession>
<gene>
    <name evidence="7" type="ORF">CSW64_18855</name>
</gene>
<dbReference type="InterPro" id="IPR009061">
    <property type="entry name" value="DNA-bd_dom_put_sf"/>
</dbReference>
<organism evidence="7 8">
    <name type="scientific">Caulobacter mirabilis</name>
    <dbReference type="NCBI Taxonomy" id="69666"/>
    <lineage>
        <taxon>Bacteria</taxon>
        <taxon>Pseudomonadati</taxon>
        <taxon>Pseudomonadota</taxon>
        <taxon>Alphaproteobacteria</taxon>
        <taxon>Caulobacterales</taxon>
        <taxon>Caulobacteraceae</taxon>
        <taxon>Caulobacter</taxon>
    </lineage>
</organism>
<evidence type="ECO:0000313" key="7">
    <source>
        <dbReference type="EMBL" id="ATQ44299.1"/>
    </source>
</evidence>
<dbReference type="EMBL" id="CP024201">
    <property type="protein sequence ID" value="ATQ44299.1"/>
    <property type="molecule type" value="Genomic_DNA"/>
</dbReference>
<dbReference type="InterPro" id="IPR036244">
    <property type="entry name" value="TipA-like_antibiotic-bd"/>
</dbReference>
<evidence type="ECO:0000256" key="3">
    <source>
        <dbReference type="ARBA" id="ARBA00023159"/>
    </source>
</evidence>
<evidence type="ECO:0000313" key="8">
    <source>
        <dbReference type="Proteomes" id="UP000228945"/>
    </source>
</evidence>
<dbReference type="InterPro" id="IPR012925">
    <property type="entry name" value="TipAS_dom"/>
</dbReference>
<dbReference type="Pfam" id="PF07739">
    <property type="entry name" value="TipAS"/>
    <property type="match status" value="1"/>
</dbReference>
<dbReference type="InterPro" id="IPR047057">
    <property type="entry name" value="MerR_fam"/>
</dbReference>
<dbReference type="SUPFAM" id="SSF46955">
    <property type="entry name" value="Putative DNA-binding domain"/>
    <property type="match status" value="1"/>
</dbReference>
<dbReference type="RefSeq" id="WP_099623547.1">
    <property type="nucleotide sequence ID" value="NZ_CP024201.1"/>
</dbReference>
<evidence type="ECO:0000256" key="4">
    <source>
        <dbReference type="ARBA" id="ARBA00023163"/>
    </source>
</evidence>
<keyword evidence="3" id="KW-0010">Activator</keyword>
<dbReference type="Proteomes" id="UP000228945">
    <property type="component" value="Chromosome"/>
</dbReference>
<evidence type="ECO:0000256" key="2">
    <source>
        <dbReference type="ARBA" id="ARBA00023125"/>
    </source>
</evidence>
<name>A0A2D2B211_9CAUL</name>
<protein>
    <submittedName>
        <fullName evidence="7">Transcriptional regulator</fullName>
    </submittedName>
</protein>
<feature type="coiled-coil region" evidence="5">
    <location>
        <begin position="86"/>
        <end position="120"/>
    </location>
</feature>
<evidence type="ECO:0000256" key="1">
    <source>
        <dbReference type="ARBA" id="ARBA00023015"/>
    </source>
</evidence>
<dbReference type="GO" id="GO:0003677">
    <property type="term" value="F:DNA binding"/>
    <property type="evidence" value="ECO:0007669"/>
    <property type="project" value="UniProtKB-KW"/>
</dbReference>
<dbReference type="SMART" id="SM00422">
    <property type="entry name" value="HTH_MERR"/>
    <property type="match status" value="1"/>
</dbReference>
<dbReference type="CDD" id="cd01106">
    <property type="entry name" value="HTH_TipAL-Mta"/>
    <property type="match status" value="1"/>
</dbReference>
<evidence type="ECO:0000259" key="6">
    <source>
        <dbReference type="PROSITE" id="PS50937"/>
    </source>
</evidence>
<dbReference type="PANTHER" id="PTHR30204:SF90">
    <property type="entry name" value="HTH-TYPE TRANSCRIPTIONAL ACTIVATOR MTA"/>
    <property type="match status" value="1"/>
</dbReference>
<keyword evidence="8" id="KW-1185">Reference proteome</keyword>
<keyword evidence="2" id="KW-0238">DNA-binding</keyword>
<dbReference type="AlphaFoldDB" id="A0A2D2B211"/>
<dbReference type="InterPro" id="IPR000551">
    <property type="entry name" value="MerR-type_HTH_dom"/>
</dbReference>
<dbReference type="Gene3D" id="1.10.1660.10">
    <property type="match status" value="1"/>
</dbReference>
<keyword evidence="4" id="KW-0804">Transcription</keyword>
<dbReference type="KEGG" id="cmb:CSW64_18855"/>
<dbReference type="PROSITE" id="PS50937">
    <property type="entry name" value="HTH_MERR_2"/>
    <property type="match status" value="1"/>
</dbReference>
<keyword evidence="1" id="KW-0805">Transcription regulation</keyword>
<proteinExistence type="predicted"/>
<evidence type="ECO:0000256" key="5">
    <source>
        <dbReference type="SAM" id="Coils"/>
    </source>
</evidence>
<reference evidence="7 8" key="1">
    <citation type="submission" date="2017-10" db="EMBL/GenBank/DDBJ databases">
        <title>Genome sequence of Caulobacter mirabilis FWC38.</title>
        <authorList>
            <person name="Fiebig A."/>
            <person name="Crosson S."/>
        </authorList>
    </citation>
    <scope>NUCLEOTIDE SEQUENCE [LARGE SCALE GENOMIC DNA]</scope>
    <source>
        <strain evidence="7 8">FWC 38</strain>
    </source>
</reference>
<dbReference type="OrthoDB" id="9802944at2"/>
<feature type="domain" description="HTH merR-type" evidence="6">
    <location>
        <begin position="4"/>
        <end position="73"/>
    </location>
</feature>
<dbReference type="Gene3D" id="1.10.490.50">
    <property type="entry name" value="Antibiotic binding domain of TipA-like multidrug resistance regulators"/>
    <property type="match status" value="1"/>
</dbReference>
<dbReference type="GO" id="GO:0003700">
    <property type="term" value="F:DNA-binding transcription factor activity"/>
    <property type="evidence" value="ECO:0007669"/>
    <property type="project" value="InterPro"/>
</dbReference>
<dbReference type="PANTHER" id="PTHR30204">
    <property type="entry name" value="REDOX-CYCLING DRUG-SENSING TRANSCRIPTIONAL ACTIVATOR SOXR"/>
    <property type="match status" value="1"/>
</dbReference>